<reference evidence="2" key="1">
    <citation type="journal article" date="2023" name="Science">
        <title>Genome structures resolve the early diversification of teleost fishes.</title>
        <authorList>
            <person name="Parey E."/>
            <person name="Louis A."/>
            <person name="Montfort J."/>
            <person name="Bouchez O."/>
            <person name="Roques C."/>
            <person name="Iampietro C."/>
            <person name="Lluch J."/>
            <person name="Castinel A."/>
            <person name="Donnadieu C."/>
            <person name="Desvignes T."/>
            <person name="Floi Bucao C."/>
            <person name="Jouanno E."/>
            <person name="Wen M."/>
            <person name="Mejri S."/>
            <person name="Dirks R."/>
            <person name="Jansen H."/>
            <person name="Henkel C."/>
            <person name="Chen W.J."/>
            <person name="Zahm M."/>
            <person name="Cabau C."/>
            <person name="Klopp C."/>
            <person name="Thompson A.W."/>
            <person name="Robinson-Rechavi M."/>
            <person name="Braasch I."/>
            <person name="Lecointre G."/>
            <person name="Bobe J."/>
            <person name="Postlethwait J.H."/>
            <person name="Berthelot C."/>
            <person name="Roest Crollius H."/>
            <person name="Guiguen Y."/>
        </authorList>
    </citation>
    <scope>NUCLEOTIDE SEQUENCE</scope>
    <source>
        <strain evidence="2">NC1722</strain>
    </source>
</reference>
<sequence length="93" mass="10488">MKGVTGRKEMKVLYSSNRDLSSGRPVERSCICLFHQRHTEEKPGRSQAGVGPAVWRFCPGRVVLERTDPTVGVTMRQHTAPLGTRPERESQLR</sequence>
<dbReference type="Proteomes" id="UP001221898">
    <property type="component" value="Unassembled WGS sequence"/>
</dbReference>
<keyword evidence="3" id="KW-1185">Reference proteome</keyword>
<dbReference type="AlphaFoldDB" id="A0AAD7SUW1"/>
<evidence type="ECO:0000256" key="1">
    <source>
        <dbReference type="SAM" id="MobiDB-lite"/>
    </source>
</evidence>
<evidence type="ECO:0000313" key="2">
    <source>
        <dbReference type="EMBL" id="KAJ8409247.1"/>
    </source>
</evidence>
<proteinExistence type="predicted"/>
<name>A0AAD7SUW1_9TELE</name>
<organism evidence="2 3">
    <name type="scientific">Aldrovandia affinis</name>
    <dbReference type="NCBI Taxonomy" id="143900"/>
    <lineage>
        <taxon>Eukaryota</taxon>
        <taxon>Metazoa</taxon>
        <taxon>Chordata</taxon>
        <taxon>Craniata</taxon>
        <taxon>Vertebrata</taxon>
        <taxon>Euteleostomi</taxon>
        <taxon>Actinopterygii</taxon>
        <taxon>Neopterygii</taxon>
        <taxon>Teleostei</taxon>
        <taxon>Notacanthiformes</taxon>
        <taxon>Halosauridae</taxon>
        <taxon>Aldrovandia</taxon>
    </lineage>
</organism>
<protein>
    <submittedName>
        <fullName evidence="2">Uncharacterized protein</fullName>
    </submittedName>
</protein>
<dbReference type="EMBL" id="JAINUG010000031">
    <property type="protein sequence ID" value="KAJ8409247.1"/>
    <property type="molecule type" value="Genomic_DNA"/>
</dbReference>
<gene>
    <name evidence="2" type="ORF">AAFF_G00234450</name>
</gene>
<feature type="region of interest" description="Disordered" evidence="1">
    <location>
        <begin position="69"/>
        <end position="93"/>
    </location>
</feature>
<evidence type="ECO:0000313" key="3">
    <source>
        <dbReference type="Proteomes" id="UP001221898"/>
    </source>
</evidence>
<comment type="caution">
    <text evidence="2">The sequence shown here is derived from an EMBL/GenBank/DDBJ whole genome shotgun (WGS) entry which is preliminary data.</text>
</comment>
<accession>A0AAD7SUW1</accession>